<dbReference type="InterPro" id="IPR011330">
    <property type="entry name" value="Glyco_hydro/deAcase_b/a-brl"/>
</dbReference>
<dbReference type="PROSITE" id="PS51677">
    <property type="entry name" value="NODB"/>
    <property type="match status" value="1"/>
</dbReference>
<dbReference type="PANTHER" id="PTHR10587:SF137">
    <property type="entry name" value="4-DEOXY-4-FORMAMIDO-L-ARABINOSE-PHOSPHOUNDECAPRENOL DEFORMYLASE ARND-RELATED"/>
    <property type="match status" value="1"/>
</dbReference>
<dbReference type="InterPro" id="IPR002509">
    <property type="entry name" value="NODB_dom"/>
</dbReference>
<dbReference type="SUPFAM" id="SSF88713">
    <property type="entry name" value="Glycoside hydrolase/deacetylase"/>
    <property type="match status" value="1"/>
</dbReference>
<dbReference type="PANTHER" id="PTHR10587">
    <property type="entry name" value="GLYCOSYL TRANSFERASE-RELATED"/>
    <property type="match status" value="1"/>
</dbReference>
<gene>
    <name evidence="2" type="ORF">IPJ38_22170</name>
</gene>
<dbReference type="Pfam" id="PF01522">
    <property type="entry name" value="Polysacc_deac_1"/>
    <property type="match status" value="1"/>
</dbReference>
<accession>A0A935MV72</accession>
<proteinExistence type="predicted"/>
<dbReference type="AlphaFoldDB" id="A0A935MV72"/>
<dbReference type="GO" id="GO:0016810">
    <property type="term" value="F:hydrolase activity, acting on carbon-nitrogen (but not peptide) bonds"/>
    <property type="evidence" value="ECO:0007669"/>
    <property type="project" value="InterPro"/>
</dbReference>
<name>A0A935MV72_9RHOO</name>
<organism evidence="2 3">
    <name type="scientific">Candidatus Dechloromonas phosphorivorans</name>
    <dbReference type="NCBI Taxonomy" id="2899244"/>
    <lineage>
        <taxon>Bacteria</taxon>
        <taxon>Pseudomonadati</taxon>
        <taxon>Pseudomonadota</taxon>
        <taxon>Betaproteobacteria</taxon>
        <taxon>Rhodocyclales</taxon>
        <taxon>Azonexaceae</taxon>
        <taxon>Dechloromonas</taxon>
    </lineage>
</organism>
<evidence type="ECO:0000259" key="1">
    <source>
        <dbReference type="PROSITE" id="PS51677"/>
    </source>
</evidence>
<dbReference type="EMBL" id="JADJMS010000051">
    <property type="protein sequence ID" value="MBK7417394.1"/>
    <property type="molecule type" value="Genomic_DNA"/>
</dbReference>
<protein>
    <submittedName>
        <fullName evidence="2">Polysaccharide deacetylase family protein</fullName>
    </submittedName>
</protein>
<comment type="caution">
    <text evidence="2">The sequence shown here is derived from an EMBL/GenBank/DDBJ whole genome shotgun (WGS) entry which is preliminary data.</text>
</comment>
<dbReference type="Proteomes" id="UP000739411">
    <property type="component" value="Unassembled WGS sequence"/>
</dbReference>
<dbReference type="GO" id="GO:0005975">
    <property type="term" value="P:carbohydrate metabolic process"/>
    <property type="evidence" value="ECO:0007669"/>
    <property type="project" value="InterPro"/>
</dbReference>
<dbReference type="CDD" id="cd10917">
    <property type="entry name" value="CE4_NodB_like_6s_7s"/>
    <property type="match status" value="1"/>
</dbReference>
<reference evidence="2 3" key="1">
    <citation type="submission" date="2020-10" db="EMBL/GenBank/DDBJ databases">
        <title>Connecting structure to function with the recovery of over 1000 high-quality activated sludge metagenome-assembled genomes encoding full-length rRNA genes using long-read sequencing.</title>
        <authorList>
            <person name="Singleton C.M."/>
            <person name="Petriglieri F."/>
            <person name="Kristensen J.M."/>
            <person name="Kirkegaard R.H."/>
            <person name="Michaelsen T.Y."/>
            <person name="Andersen M.H."/>
            <person name="Karst S.M."/>
            <person name="Dueholm M.S."/>
            <person name="Nielsen P.H."/>
            <person name="Albertsen M."/>
        </authorList>
    </citation>
    <scope>NUCLEOTIDE SEQUENCE [LARGE SCALE GENOMIC DNA]</scope>
    <source>
        <strain evidence="2">EsbW_18-Q3-R4-48_BATAC.463</strain>
    </source>
</reference>
<sequence>MPHPWKPTPFIKFSIAIHAASGIGLLVAPAAWPLALGAVVINQIMLTVAGLLPRSTVLGANLNRLTPAAIARREIILTIDDGPDPEVTPRVLDLLDAAGVKASFFCIGRCVDQYPALCREIVARGHSVENHGNSHSWLFAAFGPGRMKADISAAQQKISQIAGRPPQFFRPTAGLRNPMLDPVLSRLDLKLASWTRRPYDTYEGDVQRIYDRLVENLAPGDILLLHDGHSARTPSGEPVILAVLPRLLQKISELRLNPVTLPAALT</sequence>
<evidence type="ECO:0000313" key="2">
    <source>
        <dbReference type="EMBL" id="MBK7417394.1"/>
    </source>
</evidence>
<evidence type="ECO:0000313" key="3">
    <source>
        <dbReference type="Proteomes" id="UP000739411"/>
    </source>
</evidence>
<feature type="domain" description="NodB homology" evidence="1">
    <location>
        <begin position="73"/>
        <end position="259"/>
    </location>
</feature>
<dbReference type="Gene3D" id="3.20.20.370">
    <property type="entry name" value="Glycoside hydrolase/deacetylase"/>
    <property type="match status" value="1"/>
</dbReference>
<dbReference type="InterPro" id="IPR050248">
    <property type="entry name" value="Polysacc_deacetylase_ArnD"/>
</dbReference>